<evidence type="ECO:0000313" key="2">
    <source>
        <dbReference type="Proteomes" id="UP000228711"/>
    </source>
</evidence>
<protein>
    <submittedName>
        <fullName evidence="1">Uncharacterized protein</fullName>
    </submittedName>
</protein>
<gene>
    <name evidence="1" type="ORF">COT25_03850</name>
</gene>
<dbReference type="AlphaFoldDB" id="A0A2H0YS83"/>
<organism evidence="1 2">
    <name type="scientific">Candidatus Kerfeldbacteria bacterium CG08_land_8_20_14_0_20_42_7</name>
    <dbReference type="NCBI Taxonomy" id="2014245"/>
    <lineage>
        <taxon>Bacteria</taxon>
        <taxon>Candidatus Kerfeldiibacteriota</taxon>
    </lineage>
</organism>
<comment type="caution">
    <text evidence="1">The sequence shown here is derived from an EMBL/GenBank/DDBJ whole genome shotgun (WGS) entry which is preliminary data.</text>
</comment>
<sequence length="78" mass="7831">QTIVTIGTGTNVNSNTTYPAPYGNWYTGDKEQMLITAAELSAAGVSGGGITALAFNVATANGVALTGFTIKMGNTSVS</sequence>
<proteinExistence type="predicted"/>
<accession>A0A2H0YS83</accession>
<dbReference type="EMBL" id="PEXV01000127">
    <property type="protein sequence ID" value="PIS41296.1"/>
    <property type="molecule type" value="Genomic_DNA"/>
</dbReference>
<evidence type="ECO:0000313" key="1">
    <source>
        <dbReference type="EMBL" id="PIS41296.1"/>
    </source>
</evidence>
<dbReference type="Proteomes" id="UP000228711">
    <property type="component" value="Unassembled WGS sequence"/>
</dbReference>
<name>A0A2H0YS83_9BACT</name>
<feature type="non-terminal residue" evidence="1">
    <location>
        <position position="78"/>
    </location>
</feature>
<feature type="non-terminal residue" evidence="1">
    <location>
        <position position="1"/>
    </location>
</feature>
<reference evidence="2" key="1">
    <citation type="submission" date="2017-09" db="EMBL/GenBank/DDBJ databases">
        <title>Depth-based differentiation of microbial function through sediment-hosted aquifers and enrichment of novel symbionts in the deep terrestrial subsurface.</title>
        <authorList>
            <person name="Probst A.J."/>
            <person name="Ladd B."/>
            <person name="Jarett J.K."/>
            <person name="Geller-Mcgrath D.E."/>
            <person name="Sieber C.M.K."/>
            <person name="Emerson J.B."/>
            <person name="Anantharaman K."/>
            <person name="Thomas B.C."/>
            <person name="Malmstrom R."/>
            <person name="Stieglmeier M."/>
            <person name="Klingl A."/>
            <person name="Woyke T."/>
            <person name="Ryan C.M."/>
            <person name="Banfield J.F."/>
        </authorList>
    </citation>
    <scope>NUCLEOTIDE SEQUENCE [LARGE SCALE GENOMIC DNA]</scope>
</reference>